<gene>
    <name evidence="1" type="ORF">TWF718_007831</name>
</gene>
<comment type="caution">
    <text evidence="1">The sequence shown here is derived from an EMBL/GenBank/DDBJ whole genome shotgun (WGS) entry which is preliminary data.</text>
</comment>
<evidence type="ECO:0000313" key="2">
    <source>
        <dbReference type="Proteomes" id="UP001313282"/>
    </source>
</evidence>
<name>A0AAN8MVV8_9PEZI</name>
<evidence type="ECO:0000313" key="1">
    <source>
        <dbReference type="EMBL" id="KAK6342429.1"/>
    </source>
</evidence>
<dbReference type="AlphaFoldDB" id="A0AAN8MVV8"/>
<proteinExistence type="predicted"/>
<protein>
    <submittedName>
        <fullName evidence="1">Uncharacterized protein</fullName>
    </submittedName>
</protein>
<keyword evidence="2" id="KW-1185">Reference proteome</keyword>
<accession>A0AAN8MVV8</accession>
<dbReference type="Proteomes" id="UP001313282">
    <property type="component" value="Unassembled WGS sequence"/>
</dbReference>
<organism evidence="1 2">
    <name type="scientific">Orbilia javanica</name>
    <dbReference type="NCBI Taxonomy" id="47235"/>
    <lineage>
        <taxon>Eukaryota</taxon>
        <taxon>Fungi</taxon>
        <taxon>Dikarya</taxon>
        <taxon>Ascomycota</taxon>
        <taxon>Pezizomycotina</taxon>
        <taxon>Orbiliomycetes</taxon>
        <taxon>Orbiliales</taxon>
        <taxon>Orbiliaceae</taxon>
        <taxon>Orbilia</taxon>
    </lineage>
</organism>
<reference evidence="1 2" key="1">
    <citation type="submission" date="2019-10" db="EMBL/GenBank/DDBJ databases">
        <authorList>
            <person name="Palmer J.M."/>
        </authorList>
    </citation>
    <scope>NUCLEOTIDE SEQUENCE [LARGE SCALE GENOMIC DNA]</scope>
    <source>
        <strain evidence="1 2">TWF718</strain>
    </source>
</reference>
<sequence length="86" mass="9390">MKIGVSAGIWLLIRDAGETSCHMTTLTVKTAESSTGSTPAFVLAMIDSFIRLGRVVMWVEVEDDKFLIRSGMEGQVRTGHMTVLMA</sequence>
<dbReference type="EMBL" id="JAVHNR010000005">
    <property type="protein sequence ID" value="KAK6342429.1"/>
    <property type="molecule type" value="Genomic_DNA"/>
</dbReference>